<protein>
    <recommendedName>
        <fullName evidence="1">DHHA1 domain-containing protein</fullName>
    </recommendedName>
</protein>
<evidence type="ECO:0000313" key="3">
    <source>
        <dbReference type="Proteomes" id="UP000244093"/>
    </source>
</evidence>
<accession>A0A2R7Y6Q7</accession>
<gene>
    <name evidence="2" type="ORF">B7O98_01970</name>
</gene>
<dbReference type="PANTHER" id="PTHR42146:SF1">
    <property type="entry name" value="OLIGORIBONUCLEASE NRNB"/>
    <property type="match status" value="1"/>
</dbReference>
<organism evidence="2 3">
    <name type="scientific">Zestosphaera tikiterensis</name>
    <dbReference type="NCBI Taxonomy" id="1973259"/>
    <lineage>
        <taxon>Archaea</taxon>
        <taxon>Thermoproteota</taxon>
        <taxon>Thermoprotei</taxon>
        <taxon>Desulfurococcales</taxon>
        <taxon>Desulfurococcaceae</taxon>
        <taxon>Zestosphaera</taxon>
    </lineage>
</organism>
<feature type="domain" description="DHHA1" evidence="1">
    <location>
        <begin position="251"/>
        <end position="317"/>
    </location>
</feature>
<comment type="caution">
    <text evidence="2">The sequence shown here is derived from an EMBL/GenBank/DDBJ whole genome shotgun (WGS) entry which is preliminary data.</text>
</comment>
<dbReference type="AlphaFoldDB" id="A0A2R7Y6Q7"/>
<dbReference type="InterPro" id="IPR003156">
    <property type="entry name" value="DHHA1_dom"/>
</dbReference>
<dbReference type="Pfam" id="PF02272">
    <property type="entry name" value="DHHA1"/>
    <property type="match status" value="1"/>
</dbReference>
<dbReference type="SUPFAM" id="SSF64182">
    <property type="entry name" value="DHH phosphoesterases"/>
    <property type="match status" value="1"/>
</dbReference>
<dbReference type="GO" id="GO:0003676">
    <property type="term" value="F:nucleic acid binding"/>
    <property type="evidence" value="ECO:0007669"/>
    <property type="project" value="InterPro"/>
</dbReference>
<sequence>MGLSANVVVTHGDCDGIISAYLYIKHFMRDSWPSKISIIFTQPWRAHIDLRKSPSEVDEVVLLDLALSRELSVVLTEMAGKTRKLTFIDHHISSLEFVNELRKLSSSKIICEKAQSCPRLMSQALKISLNPYEQLLIDVADVCEGSEAQNPEVARLADIIKLSIARDPGDYAFMSHLINVFMNSKDVASDAITSHKYRVAKFLLSRLLKIMSERALSYGNFKIVSLTLPESRIFAGLLGIGTTEFARLSRNDVILIRREEDKVVVTARTLSDRAFRVCREIAKLGKGRFGGHAEAASATLPDMSIQDAVNLTVQAIKNL</sequence>
<name>A0A2R7Y6Q7_9CREN</name>
<evidence type="ECO:0000313" key="2">
    <source>
        <dbReference type="EMBL" id="PUA33225.1"/>
    </source>
</evidence>
<dbReference type="InterPro" id="IPR038763">
    <property type="entry name" value="DHH_sf"/>
</dbReference>
<proteinExistence type="predicted"/>
<dbReference type="EMBL" id="NBVN01000002">
    <property type="protein sequence ID" value="PUA33225.1"/>
    <property type="molecule type" value="Genomic_DNA"/>
</dbReference>
<dbReference type="InterPro" id="IPR052968">
    <property type="entry name" value="Nucleotide_metab_enz"/>
</dbReference>
<evidence type="ECO:0000259" key="1">
    <source>
        <dbReference type="Pfam" id="PF02272"/>
    </source>
</evidence>
<dbReference type="Proteomes" id="UP000244093">
    <property type="component" value="Unassembled WGS sequence"/>
</dbReference>
<reference evidence="2 3" key="1">
    <citation type="journal article" date="2018" name="Syst. Appl. Microbiol.">
        <title>A new symbiotic nanoarchaeote (Candidatus Nanoclepta minutus) and its host (Zestosphaera tikiterensis gen. nov., sp. nov.) from a New Zealand hot spring.</title>
        <authorList>
            <person name="St John E."/>
            <person name="Liu Y."/>
            <person name="Podar M."/>
            <person name="Stott M.B."/>
            <person name="Meneghin J."/>
            <person name="Chen Z."/>
            <person name="Lagutin K."/>
            <person name="Mitchell K."/>
            <person name="Reysenbach A.L."/>
        </authorList>
    </citation>
    <scope>NUCLEOTIDE SEQUENCE [LARGE SCALE GENOMIC DNA]</scope>
    <source>
        <strain evidence="2">NZ3</strain>
    </source>
</reference>
<dbReference type="PANTHER" id="PTHR42146">
    <property type="entry name" value="3',5'-CYCLIC-NUCLEOTIDE PHOSPHODIESTERASE"/>
    <property type="match status" value="1"/>
</dbReference>